<dbReference type="InterPro" id="IPR036736">
    <property type="entry name" value="ACP-like_sf"/>
</dbReference>
<evidence type="ECO:0000259" key="4">
    <source>
        <dbReference type="PROSITE" id="PS50075"/>
    </source>
</evidence>
<evidence type="ECO:0000256" key="3">
    <source>
        <dbReference type="SAM" id="MobiDB-lite"/>
    </source>
</evidence>
<feature type="region of interest" description="Disordered" evidence="3">
    <location>
        <begin position="55"/>
        <end position="80"/>
    </location>
</feature>
<dbReference type="EMBL" id="PYAX01000020">
    <property type="protein sequence ID" value="PSL51482.1"/>
    <property type="molecule type" value="Genomic_DNA"/>
</dbReference>
<proteinExistence type="predicted"/>
<comment type="caution">
    <text evidence="5">The sequence shown here is derived from an EMBL/GenBank/DDBJ whole genome shotgun (WGS) entry which is preliminary data.</text>
</comment>
<evidence type="ECO:0000256" key="1">
    <source>
        <dbReference type="ARBA" id="ARBA00022450"/>
    </source>
</evidence>
<name>A0A2P8HZ31_SACCR</name>
<evidence type="ECO:0000256" key="2">
    <source>
        <dbReference type="ARBA" id="ARBA00022553"/>
    </source>
</evidence>
<dbReference type="Pfam" id="PF00550">
    <property type="entry name" value="PP-binding"/>
    <property type="match status" value="1"/>
</dbReference>
<keyword evidence="2" id="KW-0597">Phosphoprotein</keyword>
<accession>A0A2P8HZ31</accession>
<evidence type="ECO:0000313" key="5">
    <source>
        <dbReference type="EMBL" id="PSL51482.1"/>
    </source>
</evidence>
<keyword evidence="1" id="KW-0596">Phosphopantetheine</keyword>
<dbReference type="RefSeq" id="WP_106619812.1">
    <property type="nucleotide sequence ID" value="NZ_PYAX01000020.1"/>
</dbReference>
<keyword evidence="6" id="KW-1185">Reference proteome</keyword>
<dbReference type="AlphaFoldDB" id="A0A2P8HZ31"/>
<organism evidence="5 6">
    <name type="scientific">Saccharothrix carnea</name>
    <dbReference type="NCBI Taxonomy" id="1280637"/>
    <lineage>
        <taxon>Bacteria</taxon>
        <taxon>Bacillati</taxon>
        <taxon>Actinomycetota</taxon>
        <taxon>Actinomycetes</taxon>
        <taxon>Pseudonocardiales</taxon>
        <taxon>Pseudonocardiaceae</taxon>
        <taxon>Saccharothrix</taxon>
    </lineage>
</organism>
<dbReference type="Proteomes" id="UP000241118">
    <property type="component" value="Unassembled WGS sequence"/>
</dbReference>
<dbReference type="OrthoDB" id="3537906at2"/>
<dbReference type="SUPFAM" id="SSF47336">
    <property type="entry name" value="ACP-like"/>
    <property type="match status" value="1"/>
</dbReference>
<dbReference type="InterPro" id="IPR009081">
    <property type="entry name" value="PP-bd_ACP"/>
</dbReference>
<reference evidence="5 6" key="1">
    <citation type="submission" date="2018-03" db="EMBL/GenBank/DDBJ databases">
        <title>Genomic Encyclopedia of Type Strains, Phase III (KMG-III): the genomes of soil and plant-associated and newly described type strains.</title>
        <authorList>
            <person name="Whitman W."/>
        </authorList>
    </citation>
    <scope>NUCLEOTIDE SEQUENCE [LARGE SCALE GENOMIC DNA]</scope>
    <source>
        <strain evidence="5 6">CGMCC 4.7097</strain>
    </source>
</reference>
<evidence type="ECO:0000313" key="6">
    <source>
        <dbReference type="Proteomes" id="UP000241118"/>
    </source>
</evidence>
<dbReference type="InterPro" id="IPR006162">
    <property type="entry name" value="Ppantetheine_attach_site"/>
</dbReference>
<feature type="domain" description="Carrier" evidence="4">
    <location>
        <begin position="4"/>
        <end position="80"/>
    </location>
</feature>
<dbReference type="PROSITE" id="PS00012">
    <property type="entry name" value="PHOSPHOPANTETHEINE"/>
    <property type="match status" value="1"/>
</dbReference>
<protein>
    <submittedName>
        <fullName evidence="5">Minimal PKS acyl carrier protein</fullName>
    </submittedName>
</protein>
<gene>
    <name evidence="5" type="ORF">B0I31_12012</name>
</gene>
<dbReference type="Gene3D" id="1.10.1200.10">
    <property type="entry name" value="ACP-like"/>
    <property type="match status" value="1"/>
</dbReference>
<feature type="compositionally biased region" description="Basic and acidic residues" evidence="3">
    <location>
        <begin position="57"/>
        <end position="70"/>
    </location>
</feature>
<dbReference type="PROSITE" id="PS50075">
    <property type="entry name" value="CARRIER"/>
    <property type="match status" value="1"/>
</dbReference>
<sequence length="80" mass="8650">MSAHLSPDELAALISRCTGVTVTAEQVTDPHHTFDDLGVDSLGLMGVLGELQRNHGMPRDVDMQPDRSPRELLSLLTGRA</sequence>